<dbReference type="Proteomes" id="UP000886800">
    <property type="component" value="Unassembled WGS sequence"/>
</dbReference>
<dbReference type="SMART" id="SM01092">
    <property type="entry name" value="CO_deh_flav_C"/>
    <property type="match status" value="1"/>
</dbReference>
<dbReference type="GO" id="GO:0071949">
    <property type="term" value="F:FAD binding"/>
    <property type="evidence" value="ECO:0007669"/>
    <property type="project" value="InterPro"/>
</dbReference>
<dbReference type="InterPro" id="IPR051312">
    <property type="entry name" value="Diverse_Substr_Oxidored"/>
</dbReference>
<evidence type="ECO:0000313" key="4">
    <source>
        <dbReference type="EMBL" id="HIX65533.1"/>
    </source>
</evidence>
<dbReference type="InterPro" id="IPR036318">
    <property type="entry name" value="FAD-bd_PCMH-like_sf"/>
</dbReference>
<evidence type="ECO:0000313" key="5">
    <source>
        <dbReference type="Proteomes" id="UP000886800"/>
    </source>
</evidence>
<dbReference type="InterPro" id="IPR002346">
    <property type="entry name" value="Mopterin_DH_FAD-bd"/>
</dbReference>
<feature type="domain" description="FAD-binding PCMH-type" evidence="3">
    <location>
        <begin position="1"/>
        <end position="165"/>
    </location>
</feature>
<sequence>MYTIKSYVFAQSLDEAWELLNRDRQNNVILGGGCWLRLGKKRIRTAIDLCRLGLDQVRLADGFVEIGAYVPLHRLETEPLLTQRFGGVLGKSVENIVGVQLRNLATVGGSVFSRFGFSDLITALLALDTRVVLYKAGEMPLEAFLSAPIRRGDILVKLRIRDDGRVAAYQSLRRTATDFPVVAAAVSRRGNRWVVSVGARPGFARRSPLAAGVLERGEGCGAAGRAAARELPFGSNLRAGENYRRAVAAVLVRRAAQACEEGGREA</sequence>
<proteinExistence type="predicted"/>
<dbReference type="EMBL" id="DXES01000105">
    <property type="protein sequence ID" value="HIX65533.1"/>
    <property type="molecule type" value="Genomic_DNA"/>
</dbReference>
<reference evidence="4" key="1">
    <citation type="journal article" date="2021" name="PeerJ">
        <title>Extensive microbial diversity within the chicken gut microbiome revealed by metagenomics and culture.</title>
        <authorList>
            <person name="Gilroy R."/>
            <person name="Ravi A."/>
            <person name="Getino M."/>
            <person name="Pursley I."/>
            <person name="Horton D.L."/>
            <person name="Alikhan N.F."/>
            <person name="Baker D."/>
            <person name="Gharbi K."/>
            <person name="Hall N."/>
            <person name="Watson M."/>
            <person name="Adriaenssens E.M."/>
            <person name="Foster-Nyarko E."/>
            <person name="Jarju S."/>
            <person name="Secka A."/>
            <person name="Antonio M."/>
            <person name="Oren A."/>
            <person name="Chaudhuri R.R."/>
            <person name="La Ragione R."/>
            <person name="Hildebrand F."/>
            <person name="Pallen M.J."/>
        </authorList>
    </citation>
    <scope>NUCLEOTIDE SEQUENCE</scope>
    <source>
        <strain evidence="4">CHK188-5543</strain>
    </source>
</reference>
<gene>
    <name evidence="4" type="ORF">H9736_04720</name>
</gene>
<reference evidence="4" key="2">
    <citation type="submission" date="2021-04" db="EMBL/GenBank/DDBJ databases">
        <authorList>
            <person name="Gilroy R."/>
        </authorList>
    </citation>
    <scope>NUCLEOTIDE SEQUENCE</scope>
    <source>
        <strain evidence="4">CHK188-5543</strain>
    </source>
</reference>
<comment type="caution">
    <text evidence="4">The sequence shown here is derived from an EMBL/GenBank/DDBJ whole genome shotgun (WGS) entry which is preliminary data.</text>
</comment>
<accession>A0A9D2B797</accession>
<dbReference type="PROSITE" id="PS51387">
    <property type="entry name" value="FAD_PCMH"/>
    <property type="match status" value="1"/>
</dbReference>
<dbReference type="SUPFAM" id="SSF56176">
    <property type="entry name" value="FAD-binding/transporter-associated domain-like"/>
    <property type="match status" value="1"/>
</dbReference>
<evidence type="ECO:0000256" key="1">
    <source>
        <dbReference type="ARBA" id="ARBA00022630"/>
    </source>
</evidence>
<evidence type="ECO:0000259" key="3">
    <source>
        <dbReference type="PROSITE" id="PS51387"/>
    </source>
</evidence>
<dbReference type="PANTHER" id="PTHR42659:SF9">
    <property type="entry name" value="XANTHINE DEHYDROGENASE FAD-BINDING SUBUNIT XDHB-RELATED"/>
    <property type="match status" value="1"/>
</dbReference>
<dbReference type="Gene3D" id="3.30.390.50">
    <property type="entry name" value="CO dehydrogenase flavoprotein, C-terminal domain"/>
    <property type="match status" value="1"/>
</dbReference>
<dbReference type="Gene3D" id="3.30.465.10">
    <property type="match status" value="1"/>
</dbReference>
<protein>
    <submittedName>
        <fullName evidence="4">FAD binding domain-containing protein</fullName>
    </submittedName>
</protein>
<dbReference type="InterPro" id="IPR016166">
    <property type="entry name" value="FAD-bd_PCMH"/>
</dbReference>
<dbReference type="InterPro" id="IPR005107">
    <property type="entry name" value="CO_DH_flav_C"/>
</dbReference>
<keyword evidence="1" id="KW-0285">Flavoprotein</keyword>
<dbReference type="PANTHER" id="PTHR42659">
    <property type="entry name" value="XANTHINE DEHYDROGENASE SUBUNIT C-RELATED"/>
    <property type="match status" value="1"/>
</dbReference>
<dbReference type="Pfam" id="PF00941">
    <property type="entry name" value="FAD_binding_5"/>
    <property type="match status" value="1"/>
</dbReference>
<name>A0A9D2B797_9FIRM</name>
<dbReference type="GO" id="GO:0016491">
    <property type="term" value="F:oxidoreductase activity"/>
    <property type="evidence" value="ECO:0007669"/>
    <property type="project" value="UniProtKB-KW"/>
</dbReference>
<dbReference type="AlphaFoldDB" id="A0A9D2B797"/>
<dbReference type="InterPro" id="IPR036683">
    <property type="entry name" value="CO_DH_flav_C_dom_sf"/>
</dbReference>
<organism evidence="4 5">
    <name type="scientific">Candidatus Anaerotruncus excrementipullorum</name>
    <dbReference type="NCBI Taxonomy" id="2838465"/>
    <lineage>
        <taxon>Bacteria</taxon>
        <taxon>Bacillati</taxon>
        <taxon>Bacillota</taxon>
        <taxon>Clostridia</taxon>
        <taxon>Eubacteriales</taxon>
        <taxon>Oscillospiraceae</taxon>
        <taxon>Anaerotruncus</taxon>
    </lineage>
</organism>
<evidence type="ECO:0000256" key="2">
    <source>
        <dbReference type="ARBA" id="ARBA00023002"/>
    </source>
</evidence>
<dbReference type="SUPFAM" id="SSF55447">
    <property type="entry name" value="CO dehydrogenase flavoprotein C-terminal domain-like"/>
    <property type="match status" value="1"/>
</dbReference>
<dbReference type="InterPro" id="IPR016169">
    <property type="entry name" value="FAD-bd_PCMH_sub2"/>
</dbReference>
<keyword evidence="2" id="KW-0560">Oxidoreductase</keyword>